<name>A0ABR1TNQ3_9PEZI</name>
<evidence type="ECO:0000313" key="2">
    <source>
        <dbReference type="Proteomes" id="UP001446871"/>
    </source>
</evidence>
<organism evidence="1 2">
    <name type="scientific">Apiospora saccharicola</name>
    <dbReference type="NCBI Taxonomy" id="335842"/>
    <lineage>
        <taxon>Eukaryota</taxon>
        <taxon>Fungi</taxon>
        <taxon>Dikarya</taxon>
        <taxon>Ascomycota</taxon>
        <taxon>Pezizomycotina</taxon>
        <taxon>Sordariomycetes</taxon>
        <taxon>Xylariomycetidae</taxon>
        <taxon>Amphisphaeriales</taxon>
        <taxon>Apiosporaceae</taxon>
        <taxon>Apiospora</taxon>
    </lineage>
</organism>
<dbReference type="Proteomes" id="UP001446871">
    <property type="component" value="Unassembled WGS sequence"/>
</dbReference>
<comment type="caution">
    <text evidence="1">The sequence shown here is derived from an EMBL/GenBank/DDBJ whole genome shotgun (WGS) entry which is preliminary data.</text>
</comment>
<evidence type="ECO:0000313" key="1">
    <source>
        <dbReference type="EMBL" id="KAK8047298.1"/>
    </source>
</evidence>
<proteinExistence type="predicted"/>
<gene>
    <name evidence="1" type="ORF">PG996_015362</name>
</gene>
<keyword evidence="2" id="KW-1185">Reference proteome</keyword>
<dbReference type="EMBL" id="JAQQWM010000009">
    <property type="protein sequence ID" value="KAK8047298.1"/>
    <property type="molecule type" value="Genomic_DNA"/>
</dbReference>
<protein>
    <submittedName>
        <fullName evidence="1">Uncharacterized protein</fullName>
    </submittedName>
</protein>
<accession>A0ABR1TNQ3</accession>
<sequence>MPYCHDHVKTGNSIALLQHILAAFQSLDIYAAPLAEEAEEVAGKTMGKNCYGSSSHDAGAATEVRVKTWSCCGINPHTRLTCNANNDERYQSCYDRHEIWAQCRSGQWATRVKEYYREQ</sequence>
<reference evidence="1 2" key="1">
    <citation type="submission" date="2023-01" db="EMBL/GenBank/DDBJ databases">
        <title>Analysis of 21 Apiospora genomes using comparative genomics revels a genus with tremendous synthesis potential of carbohydrate active enzymes and secondary metabolites.</title>
        <authorList>
            <person name="Sorensen T."/>
        </authorList>
    </citation>
    <scope>NUCLEOTIDE SEQUENCE [LARGE SCALE GENOMIC DNA]</scope>
    <source>
        <strain evidence="1 2">CBS 83171</strain>
    </source>
</reference>